<dbReference type="Proteomes" id="UP001062846">
    <property type="component" value="Chromosome 2"/>
</dbReference>
<accession>A0ACC0PN05</accession>
<reference evidence="1" key="1">
    <citation type="submission" date="2022-02" db="EMBL/GenBank/DDBJ databases">
        <title>Plant Genome Project.</title>
        <authorList>
            <person name="Zhang R.-G."/>
        </authorList>
    </citation>
    <scope>NUCLEOTIDE SEQUENCE</scope>
    <source>
        <strain evidence="1">AT1</strain>
    </source>
</reference>
<organism evidence="1 2">
    <name type="scientific">Rhododendron molle</name>
    <name type="common">Chinese azalea</name>
    <name type="synonym">Azalea mollis</name>
    <dbReference type="NCBI Taxonomy" id="49168"/>
    <lineage>
        <taxon>Eukaryota</taxon>
        <taxon>Viridiplantae</taxon>
        <taxon>Streptophyta</taxon>
        <taxon>Embryophyta</taxon>
        <taxon>Tracheophyta</taxon>
        <taxon>Spermatophyta</taxon>
        <taxon>Magnoliopsida</taxon>
        <taxon>eudicotyledons</taxon>
        <taxon>Gunneridae</taxon>
        <taxon>Pentapetalae</taxon>
        <taxon>asterids</taxon>
        <taxon>Ericales</taxon>
        <taxon>Ericaceae</taxon>
        <taxon>Ericoideae</taxon>
        <taxon>Rhodoreae</taxon>
        <taxon>Rhododendron</taxon>
    </lineage>
</organism>
<proteinExistence type="predicted"/>
<sequence>MDVSAEPSSDAVMSDAASEPASAPAQAGIENIPSTLSHGGRFIQYNIFGNIFEVTSKYKPPIMPIGKGAYGIVCSALNSETNEQVAIKKIANAFDNRIDAKRTLREIKLLRHMDHENVVAIRDIIPPPQRESFNDVYIAYELMDTDLHQIIRSNQSLSEEHCQILRGLKYIHSANVLHRDLKPSNLLLNANCDLKICDFGLARVTSETDFMTEYVVTRWYRAPELLLNSSDYTAAIDVWSVGCVFMELMDRKPLFPGRDHVHQLRLLMELIGTPSETEVEFLNENAKRYLKQLQPYRRQSFTEKFPQVNPAAIDLIEKMLTFDPRQRITVEDALAHPYLTSLHDISDEPICMTPFNFDFEQHALSEDQMKELIYREAVAFNPEYLHM</sequence>
<keyword evidence="2" id="KW-1185">Reference proteome</keyword>
<protein>
    <submittedName>
        <fullName evidence="1">Uncharacterized protein</fullName>
    </submittedName>
</protein>
<comment type="caution">
    <text evidence="1">The sequence shown here is derived from an EMBL/GenBank/DDBJ whole genome shotgun (WGS) entry which is preliminary data.</text>
</comment>
<gene>
    <name evidence="1" type="ORF">RHMOL_Rhmol02G0095500</name>
</gene>
<dbReference type="EMBL" id="CM046389">
    <property type="protein sequence ID" value="KAI8567108.1"/>
    <property type="molecule type" value="Genomic_DNA"/>
</dbReference>
<evidence type="ECO:0000313" key="2">
    <source>
        <dbReference type="Proteomes" id="UP001062846"/>
    </source>
</evidence>
<evidence type="ECO:0000313" key="1">
    <source>
        <dbReference type="EMBL" id="KAI8567108.1"/>
    </source>
</evidence>
<name>A0ACC0PN05_RHOML</name>